<dbReference type="PROSITE" id="PS51294">
    <property type="entry name" value="HTH_MYB"/>
    <property type="match status" value="3"/>
</dbReference>
<dbReference type="PANTHER" id="PTHR46621:SF1">
    <property type="entry name" value="SNRNA-ACTIVATING PROTEIN COMPLEX SUBUNIT 4"/>
    <property type="match status" value="1"/>
</dbReference>
<dbReference type="Pfam" id="PF13921">
    <property type="entry name" value="Myb_DNA-bind_6"/>
    <property type="match status" value="1"/>
</dbReference>
<feature type="domain" description="HTH myb-type" evidence="9">
    <location>
        <begin position="55"/>
        <end position="109"/>
    </location>
</feature>
<dbReference type="InterPro" id="IPR009057">
    <property type="entry name" value="Homeodomain-like_sf"/>
</dbReference>
<keyword evidence="3" id="KW-0804">Transcription</keyword>
<evidence type="ECO:0000259" key="7">
    <source>
        <dbReference type="PROSITE" id="PS50090"/>
    </source>
</evidence>
<feature type="compositionally biased region" description="Polar residues" evidence="6">
    <location>
        <begin position="237"/>
        <end position="247"/>
    </location>
</feature>
<keyword evidence="5" id="KW-0479">Metal-binding</keyword>
<feature type="domain" description="Myb-like" evidence="7">
    <location>
        <begin position="55"/>
        <end position="105"/>
    </location>
</feature>
<dbReference type="InterPro" id="IPR017930">
    <property type="entry name" value="Myb_dom"/>
</dbReference>
<proteinExistence type="predicted"/>
<dbReference type="PANTHER" id="PTHR46621">
    <property type="entry name" value="SNRNA-ACTIVATING PROTEIN COMPLEX SUBUNIT 4"/>
    <property type="match status" value="1"/>
</dbReference>
<evidence type="ECO:0000256" key="5">
    <source>
        <dbReference type="PROSITE-ProRule" id="PRU00042"/>
    </source>
</evidence>
<accession>A0A8H5DAV5</accession>
<feature type="domain" description="Myb-like" evidence="7">
    <location>
        <begin position="106"/>
        <end position="155"/>
    </location>
</feature>
<comment type="caution">
    <text evidence="10">The sequence shown here is derived from an EMBL/GenBank/DDBJ whole genome shotgun (WGS) entry which is preliminary data.</text>
</comment>
<keyword evidence="1" id="KW-0805">Transcription regulation</keyword>
<dbReference type="GO" id="GO:0008270">
    <property type="term" value="F:zinc ion binding"/>
    <property type="evidence" value="ECO:0007669"/>
    <property type="project" value="UniProtKB-KW"/>
</dbReference>
<dbReference type="PROSITE" id="PS00028">
    <property type="entry name" value="ZINC_FINGER_C2H2_1"/>
    <property type="match status" value="1"/>
</dbReference>
<evidence type="ECO:0000259" key="9">
    <source>
        <dbReference type="PROSITE" id="PS51294"/>
    </source>
</evidence>
<name>A0A8H5DAV5_9AGAR</name>
<dbReference type="InterPro" id="IPR013087">
    <property type="entry name" value="Znf_C2H2_type"/>
</dbReference>
<dbReference type="GO" id="GO:0042795">
    <property type="term" value="P:snRNA transcription by RNA polymerase II"/>
    <property type="evidence" value="ECO:0007669"/>
    <property type="project" value="TreeGrafter"/>
</dbReference>
<dbReference type="Gene3D" id="3.30.160.60">
    <property type="entry name" value="Classic Zinc Finger"/>
    <property type="match status" value="1"/>
</dbReference>
<protein>
    <submittedName>
        <fullName evidence="10">Uncharacterized protein</fullName>
    </submittedName>
</protein>
<dbReference type="GO" id="GO:0019185">
    <property type="term" value="C:snRNA-activating protein complex"/>
    <property type="evidence" value="ECO:0007669"/>
    <property type="project" value="TreeGrafter"/>
</dbReference>
<dbReference type="CDD" id="cd00167">
    <property type="entry name" value="SANT"/>
    <property type="match status" value="1"/>
</dbReference>
<keyword evidence="5" id="KW-0862">Zinc</keyword>
<feature type="region of interest" description="Disordered" evidence="6">
    <location>
        <begin position="502"/>
        <end position="539"/>
    </location>
</feature>
<organism evidence="10 11">
    <name type="scientific">Leucocoprinus leucothites</name>
    <dbReference type="NCBI Taxonomy" id="201217"/>
    <lineage>
        <taxon>Eukaryota</taxon>
        <taxon>Fungi</taxon>
        <taxon>Dikarya</taxon>
        <taxon>Basidiomycota</taxon>
        <taxon>Agaricomycotina</taxon>
        <taxon>Agaricomycetes</taxon>
        <taxon>Agaricomycetidae</taxon>
        <taxon>Agaricales</taxon>
        <taxon>Agaricineae</taxon>
        <taxon>Agaricaceae</taxon>
        <taxon>Leucocoprinus</taxon>
    </lineage>
</organism>
<feature type="domain" description="HTH myb-type" evidence="9">
    <location>
        <begin position="110"/>
        <end position="159"/>
    </location>
</feature>
<dbReference type="GO" id="GO:0000978">
    <property type="term" value="F:RNA polymerase II cis-regulatory region sequence-specific DNA binding"/>
    <property type="evidence" value="ECO:0007669"/>
    <property type="project" value="TreeGrafter"/>
</dbReference>
<feature type="domain" description="HTH myb-type" evidence="9">
    <location>
        <begin position="1"/>
        <end position="50"/>
    </location>
</feature>
<gene>
    <name evidence="10" type="ORF">D9756_004166</name>
</gene>
<feature type="domain" description="Myb-like" evidence="7">
    <location>
        <begin position="9"/>
        <end position="54"/>
    </location>
</feature>
<dbReference type="PROSITE" id="PS50157">
    <property type="entry name" value="ZINC_FINGER_C2H2_2"/>
    <property type="match status" value="1"/>
</dbReference>
<dbReference type="SUPFAM" id="SSF46689">
    <property type="entry name" value="Homeodomain-like"/>
    <property type="match status" value="2"/>
</dbReference>
<dbReference type="EMBL" id="JAACJO010000007">
    <property type="protein sequence ID" value="KAF5355906.1"/>
    <property type="molecule type" value="Genomic_DNA"/>
</dbReference>
<evidence type="ECO:0000256" key="6">
    <source>
        <dbReference type="SAM" id="MobiDB-lite"/>
    </source>
</evidence>
<dbReference type="Pfam" id="PF00249">
    <property type="entry name" value="Myb_DNA-binding"/>
    <property type="match status" value="1"/>
</dbReference>
<dbReference type="InterPro" id="IPR001005">
    <property type="entry name" value="SANT/Myb"/>
</dbReference>
<evidence type="ECO:0000256" key="4">
    <source>
        <dbReference type="ARBA" id="ARBA00023242"/>
    </source>
</evidence>
<evidence type="ECO:0000313" key="10">
    <source>
        <dbReference type="EMBL" id="KAF5355906.1"/>
    </source>
</evidence>
<evidence type="ECO:0000256" key="3">
    <source>
        <dbReference type="ARBA" id="ARBA00023163"/>
    </source>
</evidence>
<keyword evidence="5" id="KW-0863">Zinc-finger</keyword>
<evidence type="ECO:0000313" key="11">
    <source>
        <dbReference type="Proteomes" id="UP000559027"/>
    </source>
</evidence>
<dbReference type="Proteomes" id="UP000559027">
    <property type="component" value="Unassembled WGS sequence"/>
</dbReference>
<feature type="domain" description="C2H2-type" evidence="8">
    <location>
        <begin position="652"/>
        <end position="682"/>
    </location>
</feature>
<feature type="compositionally biased region" description="Low complexity" evidence="6">
    <location>
        <begin position="171"/>
        <end position="193"/>
    </location>
</feature>
<feature type="region of interest" description="Disordered" evidence="6">
    <location>
        <begin position="164"/>
        <end position="252"/>
    </location>
</feature>
<dbReference type="SMART" id="SM00355">
    <property type="entry name" value="ZnF_C2H2"/>
    <property type="match status" value="3"/>
</dbReference>
<keyword evidence="4" id="KW-0539">Nucleus</keyword>
<dbReference type="InterPro" id="IPR051575">
    <property type="entry name" value="Myb-like_DNA-bd"/>
</dbReference>
<evidence type="ECO:0000256" key="2">
    <source>
        <dbReference type="ARBA" id="ARBA00023125"/>
    </source>
</evidence>
<keyword evidence="2" id="KW-0238">DNA-binding</keyword>
<dbReference type="GO" id="GO:0042796">
    <property type="term" value="P:snRNA transcription by RNA polymerase III"/>
    <property type="evidence" value="ECO:0007669"/>
    <property type="project" value="TreeGrafter"/>
</dbReference>
<sequence length="712" mass="78205">MAERNVGRPWTEHEDELLKEAVAKHGEHDNWKNIALCIPGRTNKACRKRWLHSLSPDIKKSAWTSEEDKLLLDLYEQYGAKWSTIARSIAGRTDDACSKRYREALDPSLKKDEWTPEEDAKLLEVFGRIGGKWGQIGQEMQRSGLGCRNRWRLLERKKAAALRANGQMPVSNSALNNPSSSSSSSPSINLHANATLSPSDPAQPLPSPAMSQPTLSPVQVPHPLPPPVSEDVPPLGSQPTEPAQSQPDPGFDLWPPYYPPESYPIPGSSLSPSHSFRVPSPDIVSVSPYVAPFQFSSSSLSTALSAPPQLHRPLPPVSNEPPLMEMQPETEFPPSMDDSLIVDRNDDYENPMSLDDPPAPVTGEAIPAIEHFPASLFPPAFTSLLQPPTSRNVQHSSMPISPISHSDDIPIHFDPLHEFWKSPTGTLSDLLVPLLDHSPQSNSDNTLLADPGYEDLSSATSTPFSIAPSVSPISSPNVSSPVDLPGIEQSAASTGSLLFSTSREPARPYVPPSRARRPTSATKKLLKPGTPMRLSSSLPLTADPSIKPYACGTDTCWPKDASTSQSCFMTSKELFDHNKNEHSDEPYTEKPFRCALAGCGKSWKSINGLQYHLQISTAHFRTALSTRFSSQSLNEENGSGTDPEADDRERDFVCPVTDCFKAYKHSSGLRYHMKHGHPQNLPAQLTEVPPALARQIPTKTRRMRRKARSEEL</sequence>
<dbReference type="SMART" id="SM00717">
    <property type="entry name" value="SANT"/>
    <property type="match status" value="3"/>
</dbReference>
<dbReference type="GO" id="GO:0001006">
    <property type="term" value="F:RNA polymerase III type 3 promoter sequence-specific DNA binding"/>
    <property type="evidence" value="ECO:0007669"/>
    <property type="project" value="TreeGrafter"/>
</dbReference>
<dbReference type="OrthoDB" id="2143914at2759"/>
<dbReference type="Gene3D" id="1.10.10.60">
    <property type="entry name" value="Homeodomain-like"/>
    <property type="match status" value="3"/>
</dbReference>
<reference evidence="10 11" key="1">
    <citation type="journal article" date="2020" name="ISME J.">
        <title>Uncovering the hidden diversity of litter-decomposition mechanisms in mushroom-forming fungi.</title>
        <authorList>
            <person name="Floudas D."/>
            <person name="Bentzer J."/>
            <person name="Ahren D."/>
            <person name="Johansson T."/>
            <person name="Persson P."/>
            <person name="Tunlid A."/>
        </authorList>
    </citation>
    <scope>NUCLEOTIDE SEQUENCE [LARGE SCALE GENOMIC DNA]</scope>
    <source>
        <strain evidence="10 11">CBS 146.42</strain>
    </source>
</reference>
<dbReference type="AlphaFoldDB" id="A0A8H5DAV5"/>
<keyword evidence="11" id="KW-1185">Reference proteome</keyword>
<evidence type="ECO:0000256" key="1">
    <source>
        <dbReference type="ARBA" id="ARBA00023015"/>
    </source>
</evidence>
<dbReference type="PROSITE" id="PS50090">
    <property type="entry name" value="MYB_LIKE"/>
    <property type="match status" value="3"/>
</dbReference>
<evidence type="ECO:0000259" key="8">
    <source>
        <dbReference type="PROSITE" id="PS50157"/>
    </source>
</evidence>